<name>A0ABY6PJ44_9ACTN</name>
<evidence type="ECO:0000256" key="1">
    <source>
        <dbReference type="SAM" id="Phobius"/>
    </source>
</evidence>
<dbReference type="PROSITE" id="PS51318">
    <property type="entry name" value="TAT"/>
    <property type="match status" value="1"/>
</dbReference>
<keyword evidence="3" id="KW-1185">Reference proteome</keyword>
<proteinExistence type="predicted"/>
<gene>
    <name evidence="2" type="ORF">OJ254_28660</name>
</gene>
<organism evidence="2 3">
    <name type="scientific">Streptomyces endophytica</name>
    <dbReference type="NCBI Taxonomy" id="2991496"/>
    <lineage>
        <taxon>Bacteria</taxon>
        <taxon>Bacillati</taxon>
        <taxon>Actinomycetota</taxon>
        <taxon>Actinomycetes</taxon>
        <taxon>Kitasatosporales</taxon>
        <taxon>Streptomycetaceae</taxon>
        <taxon>Streptomyces</taxon>
    </lineage>
</organism>
<sequence>MARRPMSRREWLSLMGIIVGSLVSAIAGAVTSEALRMLLS</sequence>
<dbReference type="InterPro" id="IPR006311">
    <property type="entry name" value="TAT_signal"/>
</dbReference>
<keyword evidence="1" id="KW-1133">Transmembrane helix</keyword>
<dbReference type="RefSeq" id="WP_265364705.1">
    <property type="nucleotide sequence ID" value="NZ_CP110636.1"/>
</dbReference>
<dbReference type="EMBL" id="CP110636">
    <property type="protein sequence ID" value="UZJ33528.1"/>
    <property type="molecule type" value="Genomic_DNA"/>
</dbReference>
<keyword evidence="1" id="KW-0472">Membrane</keyword>
<evidence type="ECO:0000313" key="2">
    <source>
        <dbReference type="EMBL" id="UZJ33528.1"/>
    </source>
</evidence>
<evidence type="ECO:0000313" key="3">
    <source>
        <dbReference type="Proteomes" id="UP001164959"/>
    </source>
</evidence>
<protein>
    <submittedName>
        <fullName evidence="2">Uncharacterized protein</fullName>
    </submittedName>
</protein>
<reference evidence="2" key="1">
    <citation type="submission" date="2022-11" db="EMBL/GenBank/DDBJ databases">
        <title>Identification and genomic analyses of a novel endophytic actinobacterium Streptomyces endophytica sp. nov. with potential for biocontrol of Yam anthracnose.</title>
        <authorList>
            <person name="Huang X."/>
        </authorList>
    </citation>
    <scope>NUCLEOTIDE SEQUENCE</scope>
    <source>
        <strain evidence="2">HNM0140</strain>
    </source>
</reference>
<feature type="transmembrane region" description="Helical" evidence="1">
    <location>
        <begin position="12"/>
        <end position="30"/>
    </location>
</feature>
<dbReference type="Proteomes" id="UP001164959">
    <property type="component" value="Chromosome"/>
</dbReference>
<keyword evidence="1" id="KW-0812">Transmembrane</keyword>
<accession>A0ABY6PJ44</accession>